<name>A0ABX0U6E2_9SPHN</name>
<keyword evidence="3" id="KW-0067">ATP-binding</keyword>
<organism evidence="8 9">
    <name type="scientific">Sphingomonas japonica</name>
    <dbReference type="NCBI Taxonomy" id="511662"/>
    <lineage>
        <taxon>Bacteria</taxon>
        <taxon>Pseudomonadati</taxon>
        <taxon>Pseudomonadota</taxon>
        <taxon>Alphaproteobacteria</taxon>
        <taxon>Sphingomonadales</taxon>
        <taxon>Sphingomonadaceae</taxon>
        <taxon>Sphingomonas</taxon>
    </lineage>
</organism>
<evidence type="ECO:0000256" key="3">
    <source>
        <dbReference type="ARBA" id="ARBA00022840"/>
    </source>
</evidence>
<sequence length="221" mass="23201">MLALAQGGVADGTWLRADVQSGGRGRLGRAWASPPGNLYASTIVRVLAGDPPAATLALVAAVALEEAVSAYLRANDDVKLKWPNDLIVGGKKLSGILLERADDAVVIGFGVNLAAHPALPDRPTTSLASHGIELSPEALLETLAEALARWLSRWRSEGLGPIRARWVARAHPTGSALSVRQPDGTTLEGLFDGLDQSGALMLRLADGSRHVMHAGDVFLLD</sequence>
<dbReference type="PROSITE" id="PS51733">
    <property type="entry name" value="BPL_LPL_CATALYTIC"/>
    <property type="match status" value="1"/>
</dbReference>
<evidence type="ECO:0000256" key="2">
    <source>
        <dbReference type="ARBA" id="ARBA00022741"/>
    </source>
</evidence>
<evidence type="ECO:0000256" key="5">
    <source>
        <dbReference type="ARBA" id="ARBA00024227"/>
    </source>
</evidence>
<dbReference type="CDD" id="cd16442">
    <property type="entry name" value="BPL"/>
    <property type="match status" value="1"/>
</dbReference>
<dbReference type="InterPro" id="IPR008988">
    <property type="entry name" value="Transcriptional_repressor_C"/>
</dbReference>
<dbReference type="Gene3D" id="2.30.30.100">
    <property type="match status" value="1"/>
</dbReference>
<dbReference type="InterPro" id="IPR004143">
    <property type="entry name" value="BPL_LPL_catalytic"/>
</dbReference>
<evidence type="ECO:0000256" key="6">
    <source>
        <dbReference type="ARBA" id="ARBA00047846"/>
    </source>
</evidence>
<dbReference type="PANTHER" id="PTHR12835">
    <property type="entry name" value="BIOTIN PROTEIN LIGASE"/>
    <property type="match status" value="1"/>
</dbReference>
<evidence type="ECO:0000313" key="8">
    <source>
        <dbReference type="EMBL" id="NIJ24907.1"/>
    </source>
</evidence>
<proteinExistence type="predicted"/>
<dbReference type="SUPFAM" id="SSF55681">
    <property type="entry name" value="Class II aaRS and biotin synthetases"/>
    <property type="match status" value="1"/>
</dbReference>
<comment type="caution">
    <text evidence="8">The sequence shown here is derived from an EMBL/GenBank/DDBJ whole genome shotgun (WGS) entry which is preliminary data.</text>
</comment>
<dbReference type="InterPro" id="IPR004408">
    <property type="entry name" value="Biotin_CoA_COase_ligase"/>
</dbReference>
<dbReference type="Gene3D" id="3.30.930.10">
    <property type="entry name" value="Bira Bifunctional Protein, Domain 2"/>
    <property type="match status" value="1"/>
</dbReference>
<evidence type="ECO:0000256" key="1">
    <source>
        <dbReference type="ARBA" id="ARBA00022598"/>
    </source>
</evidence>
<dbReference type="Proteomes" id="UP000788153">
    <property type="component" value="Unassembled WGS sequence"/>
</dbReference>
<dbReference type="NCBIfam" id="TIGR00121">
    <property type="entry name" value="birA_ligase"/>
    <property type="match status" value="1"/>
</dbReference>
<dbReference type="EC" id="6.3.4.15" evidence="5"/>
<dbReference type="PANTHER" id="PTHR12835:SF5">
    <property type="entry name" value="BIOTIN--PROTEIN LIGASE"/>
    <property type="match status" value="1"/>
</dbReference>
<dbReference type="InterPro" id="IPR003142">
    <property type="entry name" value="BPL_C"/>
</dbReference>
<keyword evidence="1 8" id="KW-0436">Ligase</keyword>
<keyword evidence="2" id="KW-0547">Nucleotide-binding</keyword>
<keyword evidence="4" id="KW-0092">Biotin</keyword>
<evidence type="ECO:0000259" key="7">
    <source>
        <dbReference type="PROSITE" id="PS51733"/>
    </source>
</evidence>
<reference evidence="8 9" key="1">
    <citation type="submission" date="2020-03" db="EMBL/GenBank/DDBJ databases">
        <title>Genomic Encyclopedia of Type Strains, Phase IV (KMG-IV): sequencing the most valuable type-strain genomes for metagenomic binning, comparative biology and taxonomic classification.</title>
        <authorList>
            <person name="Goeker M."/>
        </authorList>
    </citation>
    <scope>NUCLEOTIDE SEQUENCE [LARGE SCALE GENOMIC DNA]</scope>
    <source>
        <strain evidence="8 9">DSM 22753</strain>
    </source>
</reference>
<gene>
    <name evidence="8" type="ORF">FHT01_002449</name>
</gene>
<feature type="domain" description="BPL/LPL catalytic" evidence="7">
    <location>
        <begin position="1"/>
        <end position="155"/>
    </location>
</feature>
<dbReference type="GO" id="GO:0004077">
    <property type="term" value="F:biotin--[biotin carboxyl-carrier protein] ligase activity"/>
    <property type="evidence" value="ECO:0007669"/>
    <property type="project" value="UniProtKB-EC"/>
</dbReference>
<dbReference type="SUPFAM" id="SSF50037">
    <property type="entry name" value="C-terminal domain of transcriptional repressors"/>
    <property type="match status" value="1"/>
</dbReference>
<comment type="catalytic activity">
    <reaction evidence="6">
        <text>biotin + L-lysyl-[protein] + ATP = N(6)-biotinyl-L-lysyl-[protein] + AMP + diphosphate + H(+)</text>
        <dbReference type="Rhea" id="RHEA:11756"/>
        <dbReference type="Rhea" id="RHEA-COMP:9752"/>
        <dbReference type="Rhea" id="RHEA-COMP:10505"/>
        <dbReference type="ChEBI" id="CHEBI:15378"/>
        <dbReference type="ChEBI" id="CHEBI:29969"/>
        <dbReference type="ChEBI" id="CHEBI:30616"/>
        <dbReference type="ChEBI" id="CHEBI:33019"/>
        <dbReference type="ChEBI" id="CHEBI:57586"/>
        <dbReference type="ChEBI" id="CHEBI:83144"/>
        <dbReference type="ChEBI" id="CHEBI:456215"/>
        <dbReference type="EC" id="6.3.4.15"/>
    </reaction>
</comment>
<dbReference type="Pfam" id="PF03099">
    <property type="entry name" value="BPL_LplA_LipB"/>
    <property type="match status" value="1"/>
</dbReference>
<accession>A0ABX0U6E2</accession>
<dbReference type="Pfam" id="PF02237">
    <property type="entry name" value="BPL_C"/>
    <property type="match status" value="1"/>
</dbReference>
<evidence type="ECO:0000313" key="9">
    <source>
        <dbReference type="Proteomes" id="UP000788153"/>
    </source>
</evidence>
<protein>
    <recommendedName>
        <fullName evidence="5">biotin--[biotin carboxyl-carrier protein] ligase</fullName>
        <ecNumber evidence="5">6.3.4.15</ecNumber>
    </recommendedName>
</protein>
<dbReference type="InterPro" id="IPR045864">
    <property type="entry name" value="aa-tRNA-synth_II/BPL/LPL"/>
</dbReference>
<keyword evidence="9" id="KW-1185">Reference proteome</keyword>
<evidence type="ECO:0000256" key="4">
    <source>
        <dbReference type="ARBA" id="ARBA00023267"/>
    </source>
</evidence>
<dbReference type="EMBL" id="JAASQP010000001">
    <property type="protein sequence ID" value="NIJ24907.1"/>
    <property type="molecule type" value="Genomic_DNA"/>
</dbReference>